<dbReference type="RefSeq" id="WP_359788698.1">
    <property type="nucleotide sequence ID" value="NZ_JBEYBN010000016.1"/>
</dbReference>
<name>A0ABV2XUA8_9ACTN</name>
<evidence type="ECO:0000259" key="1">
    <source>
        <dbReference type="Pfam" id="PF09664"/>
    </source>
</evidence>
<keyword evidence="4" id="KW-1185">Reference proteome</keyword>
<feature type="domain" description="Conserved hypothetical protein CHP02679 N terminus" evidence="2">
    <location>
        <begin position="35"/>
        <end position="246"/>
    </location>
</feature>
<dbReference type="EMBL" id="JBEYBN010000016">
    <property type="protein sequence ID" value="MEU2267563.1"/>
    <property type="molecule type" value="Genomic_DNA"/>
</dbReference>
<dbReference type="Proteomes" id="UP001550603">
    <property type="component" value="Unassembled WGS sequence"/>
</dbReference>
<dbReference type="InterPro" id="IPR024465">
    <property type="entry name" value="DUF2399"/>
</dbReference>
<sequence length="424" mass="45497">MSELPAATREWLAGPGLTRLWDAARRRLEGNGVQATGSLRLAAVNAQERNDLSLLLGKPLTGATVTVRLDALDARLRTSAAGLGLKEVLHELGPPLTDRRAARADAAARRSHVWSSLASSLDASPLAGQDWTRQWSDVLRRTGVPRGVTPEAAVRTLQQAVQVLAVLLDPERDGTQGRGELAATVTGSAHGLDDGTWLARLVQRGVTVAHGTEFPGDAAGRRALWRLVSVTPDEVSSTVLTYGLRPAGEGWREQSLRERAAHHAEAHLTARDLLTLRLRLPAGTVVHICENPRVVEAAADAACVRPLVCTSGSAATVVMTLLDALAATGCTFAYHGDFDWPGVALANRIIRRYEALPWRMGAEDYERLAARSQAEGIPQLPLDGEPVRATWDPNLAPAMTALGVALHEEATLDLLVEDLSRQLQ</sequence>
<gene>
    <name evidence="3" type="ORF">ABZ568_14335</name>
</gene>
<reference evidence="3 4" key="1">
    <citation type="submission" date="2024-06" db="EMBL/GenBank/DDBJ databases">
        <title>The Natural Products Discovery Center: Release of the First 8490 Sequenced Strains for Exploring Actinobacteria Biosynthetic Diversity.</title>
        <authorList>
            <person name="Kalkreuter E."/>
            <person name="Kautsar S.A."/>
            <person name="Yang D."/>
            <person name="Bader C.D."/>
            <person name="Teijaro C.N."/>
            <person name="Fluegel L."/>
            <person name="Davis C.M."/>
            <person name="Simpson J.R."/>
            <person name="Lauterbach L."/>
            <person name="Steele A.D."/>
            <person name="Gui C."/>
            <person name="Meng S."/>
            <person name="Li G."/>
            <person name="Viehrig K."/>
            <person name="Ye F."/>
            <person name="Su P."/>
            <person name="Kiefer A.F."/>
            <person name="Nichols A."/>
            <person name="Cepeda A.J."/>
            <person name="Yan W."/>
            <person name="Fan B."/>
            <person name="Jiang Y."/>
            <person name="Adhikari A."/>
            <person name="Zheng C.-J."/>
            <person name="Schuster L."/>
            <person name="Cowan T.M."/>
            <person name="Smanski M.J."/>
            <person name="Chevrette M.G."/>
            <person name="De Carvalho L.P.S."/>
            <person name="Shen B."/>
        </authorList>
    </citation>
    <scope>NUCLEOTIDE SEQUENCE [LARGE SCALE GENOMIC DNA]</scope>
    <source>
        <strain evidence="3 4">NPDC019583</strain>
    </source>
</reference>
<dbReference type="InterPro" id="IPR013495">
    <property type="entry name" value="CHP02679"/>
</dbReference>
<dbReference type="NCBIfam" id="TIGR02679">
    <property type="entry name" value="TIGR02679 family protein"/>
    <property type="match status" value="1"/>
</dbReference>
<feature type="domain" description="DUF2399" evidence="1">
    <location>
        <begin position="267"/>
        <end position="419"/>
    </location>
</feature>
<proteinExistence type="predicted"/>
<dbReference type="Pfam" id="PF09664">
    <property type="entry name" value="DUF2399"/>
    <property type="match status" value="1"/>
</dbReference>
<accession>A0ABV2XUA8</accession>
<dbReference type="InterPro" id="IPR024466">
    <property type="entry name" value="CHP02679_N"/>
</dbReference>
<organism evidence="3 4">
    <name type="scientific">Streptomyces olindensis</name>
    <dbReference type="NCBI Taxonomy" id="358823"/>
    <lineage>
        <taxon>Bacteria</taxon>
        <taxon>Bacillati</taxon>
        <taxon>Actinomycetota</taxon>
        <taxon>Actinomycetes</taxon>
        <taxon>Kitasatosporales</taxon>
        <taxon>Streptomycetaceae</taxon>
        <taxon>Streptomyces</taxon>
    </lineage>
</organism>
<protein>
    <submittedName>
        <fullName evidence="3">TIGR02679 family protein</fullName>
    </submittedName>
</protein>
<evidence type="ECO:0000313" key="4">
    <source>
        <dbReference type="Proteomes" id="UP001550603"/>
    </source>
</evidence>
<evidence type="ECO:0000259" key="2">
    <source>
        <dbReference type="Pfam" id="PF11796"/>
    </source>
</evidence>
<comment type="caution">
    <text evidence="3">The sequence shown here is derived from an EMBL/GenBank/DDBJ whole genome shotgun (WGS) entry which is preliminary data.</text>
</comment>
<dbReference type="Pfam" id="PF11796">
    <property type="entry name" value="DUF3323"/>
    <property type="match status" value="1"/>
</dbReference>
<evidence type="ECO:0000313" key="3">
    <source>
        <dbReference type="EMBL" id="MEU2267563.1"/>
    </source>
</evidence>